<feature type="region of interest" description="Disordered" evidence="1">
    <location>
        <begin position="538"/>
        <end position="560"/>
    </location>
</feature>
<dbReference type="AlphaFoldDB" id="A0A177TDR6"/>
<proteinExistence type="predicted"/>
<feature type="region of interest" description="Disordered" evidence="1">
    <location>
        <begin position="383"/>
        <end position="440"/>
    </location>
</feature>
<evidence type="ECO:0000256" key="1">
    <source>
        <dbReference type="SAM" id="MobiDB-lite"/>
    </source>
</evidence>
<comment type="caution">
    <text evidence="2">The sequence shown here is derived from an EMBL/GenBank/DDBJ whole genome shotgun (WGS) entry which is preliminary data.</text>
</comment>
<reference evidence="2" key="2">
    <citation type="journal article" date="2019" name="IMA Fungus">
        <title>Genome sequencing and comparison of five Tilletia species to identify candidate genes for the detection of regulated species infecting wheat.</title>
        <authorList>
            <person name="Nguyen H.D.T."/>
            <person name="Sultana T."/>
            <person name="Kesanakurti P."/>
            <person name="Hambleton S."/>
        </authorList>
    </citation>
    <scope>NUCLEOTIDE SEQUENCE</scope>
    <source>
        <strain evidence="2">DAOMC 236416</strain>
    </source>
</reference>
<feature type="region of interest" description="Disordered" evidence="1">
    <location>
        <begin position="805"/>
        <end position="833"/>
    </location>
</feature>
<feature type="compositionally biased region" description="Basic and acidic residues" evidence="1">
    <location>
        <begin position="266"/>
        <end position="280"/>
    </location>
</feature>
<feature type="compositionally biased region" description="Polar residues" evidence="1">
    <location>
        <begin position="705"/>
        <end position="725"/>
    </location>
</feature>
<feature type="compositionally biased region" description="Polar residues" evidence="1">
    <location>
        <begin position="686"/>
        <end position="696"/>
    </location>
</feature>
<feature type="region of interest" description="Disordered" evidence="1">
    <location>
        <begin position="622"/>
        <end position="641"/>
    </location>
</feature>
<name>A0A177TDR6_9BASI</name>
<feature type="region of interest" description="Disordered" evidence="1">
    <location>
        <begin position="206"/>
        <end position="228"/>
    </location>
</feature>
<feature type="compositionally biased region" description="Basic and acidic residues" evidence="1">
    <location>
        <begin position="1"/>
        <end position="12"/>
    </location>
</feature>
<dbReference type="Proteomes" id="UP000077521">
    <property type="component" value="Unassembled WGS sequence"/>
</dbReference>
<accession>A0A177TDR6</accession>
<feature type="compositionally biased region" description="Polar residues" evidence="1">
    <location>
        <begin position="17"/>
        <end position="33"/>
    </location>
</feature>
<feature type="region of interest" description="Disordered" evidence="1">
    <location>
        <begin position="250"/>
        <end position="282"/>
    </location>
</feature>
<feature type="compositionally biased region" description="Basic and acidic residues" evidence="1">
    <location>
        <begin position="135"/>
        <end position="144"/>
    </location>
</feature>
<feature type="region of interest" description="Disordered" evidence="1">
    <location>
        <begin position="129"/>
        <end position="151"/>
    </location>
</feature>
<feature type="compositionally biased region" description="Low complexity" evidence="1">
    <location>
        <begin position="818"/>
        <end position="833"/>
    </location>
</feature>
<evidence type="ECO:0000313" key="3">
    <source>
        <dbReference type="Proteomes" id="UP000077521"/>
    </source>
</evidence>
<gene>
    <name evidence="2" type="ORF">A4X13_0g3152</name>
</gene>
<dbReference type="EMBL" id="LWDF02000169">
    <property type="protein sequence ID" value="KAE8255119.1"/>
    <property type="molecule type" value="Genomic_DNA"/>
</dbReference>
<reference evidence="2" key="1">
    <citation type="submission" date="2016-04" db="EMBL/GenBank/DDBJ databases">
        <authorList>
            <person name="Nguyen H.D."/>
            <person name="Samba Siva P."/>
            <person name="Cullis J."/>
            <person name="Levesque C.A."/>
            <person name="Hambleton S."/>
        </authorList>
    </citation>
    <scope>NUCLEOTIDE SEQUENCE</scope>
    <source>
        <strain evidence="2">DAOMC 236416</strain>
    </source>
</reference>
<feature type="region of interest" description="Disordered" evidence="1">
    <location>
        <begin position="349"/>
        <end position="368"/>
    </location>
</feature>
<protein>
    <submittedName>
        <fullName evidence="2">Uncharacterized protein</fullName>
    </submittedName>
</protein>
<feature type="region of interest" description="Disordered" evidence="1">
    <location>
        <begin position="672"/>
        <end position="775"/>
    </location>
</feature>
<organism evidence="2 3">
    <name type="scientific">Tilletia indica</name>
    <dbReference type="NCBI Taxonomy" id="43049"/>
    <lineage>
        <taxon>Eukaryota</taxon>
        <taxon>Fungi</taxon>
        <taxon>Dikarya</taxon>
        <taxon>Basidiomycota</taxon>
        <taxon>Ustilaginomycotina</taxon>
        <taxon>Exobasidiomycetes</taxon>
        <taxon>Tilletiales</taxon>
        <taxon>Tilletiaceae</taxon>
        <taxon>Tilletia</taxon>
    </lineage>
</organism>
<evidence type="ECO:0000313" key="2">
    <source>
        <dbReference type="EMBL" id="KAE8255119.1"/>
    </source>
</evidence>
<keyword evidence="3" id="KW-1185">Reference proteome</keyword>
<feature type="region of interest" description="Disordered" evidence="1">
    <location>
        <begin position="1"/>
        <end position="53"/>
    </location>
</feature>
<sequence>MSVKQHLDESRDPSIASFRSESQYSGSGSNPSTPGAVDDLSPRPSPSVATPITPLILRTHFISSKSRSGSEVSFGRDQDFEFEEKQGIQRAQQVTRPSLELSIAAPAFMRALSARQDYQVARGGETIEVGEEEAEKDKFSDQQDHSLGPKSPAALALADFFRLREQTSTTPPQTTINPTPATIPTLLLPSSICEVQSAPALLSSASITDGQQVKTDSDNKSEEGGDGPWWMLNDRWASWEPQNSLNKAKIPRKASVGQGTLQMTPRSDEQSEEIPTKTEVEQQSVPVTGFVTPITEMIKPADQDVPSTASSPASVIIAAQRRAWISHWYPDGDLSKKPQHVQLASLRLPTLDKGDPQSQPQHAGAESPRRVIKAALELGSPFRDVGSETSGTLVEEPLEMSSPAVEEVDKENRPPLPSGPKHRARTLSFGKSRASRQRTASIVAARPPPLILAKSTFAPVVGKRARANSDTSIPTSARADFDHSSSDDVFERVRLVDGEVVKDTVTVVKSILDEQALTPVWPTAPVGDVATAKAEAAAQPLRSYSSPPDTARPRAQSNADRVRFARSPVFPLRDAPPLPTRSYSTGSSVGVSAAGILSQLLHGRLQSKDAARTVITQDPLNPESVAAAGSDDMSTEPCTRKGWNSARCSLAEWEMSPQSPETTRHSRLLSCTASADTDPDGDTRTECSTAPSTPTIPSRMLTMSPWLSSDGSYVCPTSPSSDSTGGHTGFGAGKPLPLPRVDSTAALRLRPSSGDLRQQAGSSSPSTSISRGHATLVTDKTGMVVISMPFRELKAGWEARTQLALGSGGGSSVPPSPGLSRLGSPRLGAPFGT</sequence>